<proteinExistence type="predicted"/>
<feature type="compositionally biased region" description="Basic and acidic residues" evidence="1">
    <location>
        <begin position="65"/>
        <end position="80"/>
    </location>
</feature>
<dbReference type="AlphaFoldDB" id="A0ABD2CXT1"/>
<sequence length="99" mass="11485">MKTSLRGIRRDTWKIWAEGGGGGGRGEGGKRGDWEGGTIFTTIEDISFRCRPYCRRATTSKRRGRVDEKEDDRRRSLTERGRKHRDNKFCISNPYNFTI</sequence>
<dbReference type="Proteomes" id="UP001607303">
    <property type="component" value="Unassembled WGS sequence"/>
</dbReference>
<reference evidence="2 3" key="1">
    <citation type="journal article" date="2024" name="Ann. Entomol. Soc. Am.">
        <title>Genomic analyses of the southern and eastern yellowjacket wasps (Hymenoptera: Vespidae) reveal evolutionary signatures of social life.</title>
        <authorList>
            <person name="Catto M.A."/>
            <person name="Caine P.B."/>
            <person name="Orr S.E."/>
            <person name="Hunt B.G."/>
            <person name="Goodisman M.A.D."/>
        </authorList>
    </citation>
    <scope>NUCLEOTIDE SEQUENCE [LARGE SCALE GENOMIC DNA]</scope>
    <source>
        <strain evidence="2">232</strain>
        <tissue evidence="2">Head and thorax</tissue>
    </source>
</reference>
<gene>
    <name evidence="2" type="ORF">V1477_002002</name>
</gene>
<evidence type="ECO:0000313" key="3">
    <source>
        <dbReference type="Proteomes" id="UP001607303"/>
    </source>
</evidence>
<name>A0ABD2CXT1_VESMC</name>
<evidence type="ECO:0000256" key="1">
    <source>
        <dbReference type="SAM" id="MobiDB-lite"/>
    </source>
</evidence>
<comment type="caution">
    <text evidence="2">The sequence shown here is derived from an EMBL/GenBank/DDBJ whole genome shotgun (WGS) entry which is preliminary data.</text>
</comment>
<evidence type="ECO:0000313" key="2">
    <source>
        <dbReference type="EMBL" id="KAL2749931.1"/>
    </source>
</evidence>
<keyword evidence="3" id="KW-1185">Reference proteome</keyword>
<protein>
    <submittedName>
        <fullName evidence="2">Uncharacterized protein</fullName>
    </submittedName>
</protein>
<organism evidence="2 3">
    <name type="scientific">Vespula maculifrons</name>
    <name type="common">Eastern yellow jacket</name>
    <name type="synonym">Wasp</name>
    <dbReference type="NCBI Taxonomy" id="7453"/>
    <lineage>
        <taxon>Eukaryota</taxon>
        <taxon>Metazoa</taxon>
        <taxon>Ecdysozoa</taxon>
        <taxon>Arthropoda</taxon>
        <taxon>Hexapoda</taxon>
        <taxon>Insecta</taxon>
        <taxon>Pterygota</taxon>
        <taxon>Neoptera</taxon>
        <taxon>Endopterygota</taxon>
        <taxon>Hymenoptera</taxon>
        <taxon>Apocrita</taxon>
        <taxon>Aculeata</taxon>
        <taxon>Vespoidea</taxon>
        <taxon>Vespidae</taxon>
        <taxon>Vespinae</taxon>
        <taxon>Vespula</taxon>
    </lineage>
</organism>
<dbReference type="EMBL" id="JAYRBN010000026">
    <property type="protein sequence ID" value="KAL2749931.1"/>
    <property type="molecule type" value="Genomic_DNA"/>
</dbReference>
<accession>A0ABD2CXT1</accession>
<feature type="region of interest" description="Disordered" evidence="1">
    <location>
        <begin position="59"/>
        <end position="85"/>
    </location>
</feature>
<feature type="region of interest" description="Disordered" evidence="1">
    <location>
        <begin position="16"/>
        <end position="36"/>
    </location>
</feature>